<gene>
    <name evidence="2" type="ORF">GCM10010831_01050</name>
</gene>
<evidence type="ECO:0000256" key="1">
    <source>
        <dbReference type="ARBA" id="ARBA00006484"/>
    </source>
</evidence>
<dbReference type="InterPro" id="IPR002347">
    <property type="entry name" value="SDR_fam"/>
</dbReference>
<dbReference type="InterPro" id="IPR036291">
    <property type="entry name" value="NAD(P)-bd_dom_sf"/>
</dbReference>
<organism evidence="2 3">
    <name type="scientific">Psychroflexus salis</name>
    <dbReference type="NCBI Taxonomy" id="1526574"/>
    <lineage>
        <taxon>Bacteria</taxon>
        <taxon>Pseudomonadati</taxon>
        <taxon>Bacteroidota</taxon>
        <taxon>Flavobacteriia</taxon>
        <taxon>Flavobacteriales</taxon>
        <taxon>Flavobacteriaceae</taxon>
        <taxon>Psychroflexus</taxon>
    </lineage>
</organism>
<evidence type="ECO:0008006" key="4">
    <source>
        <dbReference type="Google" id="ProtNLM"/>
    </source>
</evidence>
<dbReference type="Proteomes" id="UP000599688">
    <property type="component" value="Unassembled WGS sequence"/>
</dbReference>
<proteinExistence type="inferred from homology"/>
<dbReference type="SUPFAM" id="SSF51735">
    <property type="entry name" value="NAD(P)-binding Rossmann-fold domains"/>
    <property type="match status" value="1"/>
</dbReference>
<evidence type="ECO:0000313" key="2">
    <source>
        <dbReference type="EMBL" id="GGE03185.1"/>
    </source>
</evidence>
<dbReference type="RefSeq" id="WP_188404804.1">
    <property type="nucleotide sequence ID" value="NZ_BMGL01000001.1"/>
</dbReference>
<sequence>MRVNVFAVYELCTAFIPKMLANGFGRVVNLVSGIQDQPELSPYSTSKAALAKLTEDLAVKFDDTNVRINALDPGWLQTDLGGEYAEHPVEGVMPGALQPALVENDGPNRKTFFALDE</sequence>
<reference evidence="2 3" key="1">
    <citation type="journal article" date="2014" name="Int. J. Syst. Evol. Microbiol.">
        <title>Complete genome sequence of Corynebacterium casei LMG S-19264T (=DSM 44701T), isolated from a smear-ripened cheese.</title>
        <authorList>
            <consortium name="US DOE Joint Genome Institute (JGI-PGF)"/>
            <person name="Walter F."/>
            <person name="Albersmeier A."/>
            <person name="Kalinowski J."/>
            <person name="Ruckert C."/>
        </authorList>
    </citation>
    <scope>NUCLEOTIDE SEQUENCE [LARGE SCALE GENOMIC DNA]</scope>
    <source>
        <strain evidence="2 3">CGMCC 1.12925</strain>
    </source>
</reference>
<dbReference type="Gene3D" id="3.40.50.720">
    <property type="entry name" value="NAD(P)-binding Rossmann-like Domain"/>
    <property type="match status" value="1"/>
</dbReference>
<dbReference type="EMBL" id="BMGL01000001">
    <property type="protein sequence ID" value="GGE03185.1"/>
    <property type="molecule type" value="Genomic_DNA"/>
</dbReference>
<accession>A0A916ZLD1</accession>
<keyword evidence="3" id="KW-1185">Reference proteome</keyword>
<comment type="caution">
    <text evidence="2">The sequence shown here is derived from an EMBL/GenBank/DDBJ whole genome shotgun (WGS) entry which is preliminary data.</text>
</comment>
<dbReference type="AlphaFoldDB" id="A0A916ZLD1"/>
<evidence type="ECO:0000313" key="3">
    <source>
        <dbReference type="Proteomes" id="UP000599688"/>
    </source>
</evidence>
<protein>
    <recommendedName>
        <fullName evidence="4">Short chain dehydrogenase</fullName>
    </recommendedName>
</protein>
<name>A0A916ZLD1_9FLAO</name>
<comment type="similarity">
    <text evidence="1">Belongs to the short-chain dehydrogenases/reductases (SDR) family.</text>
</comment>
<dbReference type="Pfam" id="PF00106">
    <property type="entry name" value="adh_short"/>
    <property type="match status" value="1"/>
</dbReference>
<dbReference type="PRINTS" id="PR00081">
    <property type="entry name" value="GDHRDH"/>
</dbReference>
<dbReference type="GO" id="GO:0016616">
    <property type="term" value="F:oxidoreductase activity, acting on the CH-OH group of donors, NAD or NADP as acceptor"/>
    <property type="evidence" value="ECO:0007669"/>
    <property type="project" value="TreeGrafter"/>
</dbReference>
<dbReference type="PANTHER" id="PTHR42760">
    <property type="entry name" value="SHORT-CHAIN DEHYDROGENASES/REDUCTASES FAMILY MEMBER"/>
    <property type="match status" value="1"/>
</dbReference>